<feature type="region of interest" description="Disordered" evidence="1">
    <location>
        <begin position="571"/>
        <end position="605"/>
    </location>
</feature>
<feature type="compositionally biased region" description="Acidic residues" evidence="1">
    <location>
        <begin position="486"/>
        <end position="502"/>
    </location>
</feature>
<accession>A0A8K0L893</accession>
<sequence>MGMELEGKVCMDASHWVRSFCMLEVCGFCISHNSMESGSGDGDGIGGTGLNADVFSKRLPDDCVEYLILVIDEKTKSEFELRESLKKIQSAAKEFEKKYLKDYIWQREAFSLSLERAQPGQNGISKPADASLSPLSWTLHGTTNFGDSIADEWVIVYLLRELSLQFSTAWIRLTDTDGEFLLIEAANTLPKWLNPEIADNRVWLNDGKLKIIPLPDDSPSPSSNLTLTSAISHLSSSPPALLIDPSIQTEAFFRICHHPSAITTNIHHALLRIPRRLAFILHTLPSACSPAIEAFYLRDPIALKPLATKDIGTLLFPPEDFVTVSVRFNRAGYAQLKSQEFAPPPSWTGVIPHLGREEVRMGMKLTCGMEMLVRDEAEKDRRVVREVKLLLEDVDGGEALPGDEEIKAWKDVERQDDEGWLDIEFGDLEKELDGKGKEGKAKFGDQEAQENLRRMVGRFEEFMEDEKAGMDGVDLSDGESTGSSEVDSDEEDKDGSFDEEEFEKAMREMMGLPQEEKERNGLVEEARKLALEMEDEEEMERDDDEEARKIMEMMERELKGKGALDIGDLKKRAESGEQRSLMKGKGPERIEELDELSSDDDMEENEVDVELLRNVLESFKGQAGLTGPASSMLASMGIQLPRDEGNVKGKGKAKARQK</sequence>
<feature type="region of interest" description="Disordered" evidence="1">
    <location>
        <begin position="463"/>
        <end position="503"/>
    </location>
</feature>
<dbReference type="InterPro" id="IPR010770">
    <property type="entry name" value="Ecd"/>
</dbReference>
<dbReference type="EMBL" id="JAESVG020000002">
    <property type="protein sequence ID" value="KAG8630324.1"/>
    <property type="molecule type" value="Genomic_DNA"/>
</dbReference>
<organism evidence="2 3">
    <name type="scientific">Elsinoe batatas</name>
    <dbReference type="NCBI Taxonomy" id="2601811"/>
    <lineage>
        <taxon>Eukaryota</taxon>
        <taxon>Fungi</taxon>
        <taxon>Dikarya</taxon>
        <taxon>Ascomycota</taxon>
        <taxon>Pezizomycotina</taxon>
        <taxon>Dothideomycetes</taxon>
        <taxon>Dothideomycetidae</taxon>
        <taxon>Myriangiales</taxon>
        <taxon>Elsinoaceae</taxon>
        <taxon>Elsinoe</taxon>
    </lineage>
</organism>
<dbReference type="GO" id="GO:0005634">
    <property type="term" value="C:nucleus"/>
    <property type="evidence" value="ECO:0007669"/>
    <property type="project" value="TreeGrafter"/>
</dbReference>
<dbReference type="Proteomes" id="UP000809789">
    <property type="component" value="Unassembled WGS sequence"/>
</dbReference>
<gene>
    <name evidence="2" type="ORF">KVT40_001943</name>
</gene>
<dbReference type="Pfam" id="PF07093">
    <property type="entry name" value="SGT1"/>
    <property type="match status" value="1"/>
</dbReference>
<dbReference type="AlphaFoldDB" id="A0A8K0L893"/>
<dbReference type="PANTHER" id="PTHR13060:SF0">
    <property type="entry name" value="PROTEIN ECDYSONELESS HOMOLOG"/>
    <property type="match status" value="1"/>
</dbReference>
<evidence type="ECO:0000313" key="3">
    <source>
        <dbReference type="Proteomes" id="UP000809789"/>
    </source>
</evidence>
<name>A0A8K0L893_9PEZI</name>
<comment type="caution">
    <text evidence="2">The sequence shown here is derived from an EMBL/GenBank/DDBJ whole genome shotgun (WGS) entry which is preliminary data.</text>
</comment>
<proteinExistence type="predicted"/>
<dbReference type="PANTHER" id="PTHR13060">
    <property type="entry name" value="SGT1 PROTEIN HSGT1 SUPPRESSOR OF GCR2"/>
    <property type="match status" value="1"/>
</dbReference>
<keyword evidence="3" id="KW-1185">Reference proteome</keyword>
<evidence type="ECO:0008006" key="4">
    <source>
        <dbReference type="Google" id="ProtNLM"/>
    </source>
</evidence>
<reference evidence="2" key="1">
    <citation type="submission" date="2021-07" db="EMBL/GenBank/DDBJ databases">
        <title>Elsinoe batatas strain:CRI-CJ2 Genome sequencing and assembly.</title>
        <authorList>
            <person name="Huang L."/>
        </authorList>
    </citation>
    <scope>NUCLEOTIDE SEQUENCE</scope>
    <source>
        <strain evidence="2">CRI-CJ2</strain>
    </source>
</reference>
<feature type="compositionally biased region" description="Acidic residues" evidence="1">
    <location>
        <begin position="591"/>
        <end position="605"/>
    </location>
</feature>
<evidence type="ECO:0000313" key="2">
    <source>
        <dbReference type="EMBL" id="KAG8630324.1"/>
    </source>
</evidence>
<evidence type="ECO:0000256" key="1">
    <source>
        <dbReference type="SAM" id="MobiDB-lite"/>
    </source>
</evidence>
<dbReference type="OrthoDB" id="27237at2759"/>
<protein>
    <recommendedName>
        <fullName evidence="4">SGT1-domain-containing protein</fullName>
    </recommendedName>
</protein>